<evidence type="ECO:0000313" key="7">
    <source>
        <dbReference type="Proteomes" id="UP001140094"/>
    </source>
</evidence>
<evidence type="ECO:0000313" key="6">
    <source>
        <dbReference type="EMBL" id="KAJ2807418.1"/>
    </source>
</evidence>
<gene>
    <name evidence="6" type="primary">ELC1</name>
    <name evidence="6" type="ORF">H4R20_001296</name>
</gene>
<dbReference type="EMBL" id="JANBUO010000109">
    <property type="protein sequence ID" value="KAJ2807418.1"/>
    <property type="molecule type" value="Genomic_DNA"/>
</dbReference>
<dbReference type="SMART" id="SM00512">
    <property type="entry name" value="Skp1"/>
    <property type="match status" value="1"/>
</dbReference>
<keyword evidence="4" id="KW-0539">Nucleus</keyword>
<evidence type="ECO:0000259" key="5">
    <source>
        <dbReference type="Pfam" id="PF03931"/>
    </source>
</evidence>
<dbReference type="AlphaFoldDB" id="A0A9W8HZP1"/>
<dbReference type="Pfam" id="PF03931">
    <property type="entry name" value="Skp1_POZ"/>
    <property type="match status" value="1"/>
</dbReference>
<dbReference type="SUPFAM" id="SSF54695">
    <property type="entry name" value="POZ domain"/>
    <property type="match status" value="1"/>
</dbReference>
<dbReference type="FunFam" id="3.30.710.10:FF:000035">
    <property type="entry name" value="Elongin C transcription elongation factor"/>
    <property type="match status" value="1"/>
</dbReference>
<name>A0A9W8HZP1_9FUNG</name>
<evidence type="ECO:0000256" key="2">
    <source>
        <dbReference type="ARBA" id="ARBA00009993"/>
    </source>
</evidence>
<dbReference type="Gene3D" id="3.30.710.10">
    <property type="entry name" value="Potassium Channel Kv1.1, Chain A"/>
    <property type="match status" value="1"/>
</dbReference>
<evidence type="ECO:0000256" key="3">
    <source>
        <dbReference type="ARBA" id="ARBA00021347"/>
    </source>
</evidence>
<dbReference type="PANTHER" id="PTHR20648">
    <property type="entry name" value="ELONGIN-C"/>
    <property type="match status" value="1"/>
</dbReference>
<dbReference type="InterPro" id="IPR011333">
    <property type="entry name" value="SKP1/BTB/POZ_sf"/>
</dbReference>
<dbReference type="GO" id="GO:0006511">
    <property type="term" value="P:ubiquitin-dependent protein catabolic process"/>
    <property type="evidence" value="ECO:0007669"/>
    <property type="project" value="InterPro"/>
</dbReference>
<dbReference type="InterPro" id="IPR016073">
    <property type="entry name" value="Skp1_comp_POZ"/>
</dbReference>
<feature type="domain" description="SKP1 component POZ" evidence="5">
    <location>
        <begin position="8"/>
        <end position="75"/>
    </location>
</feature>
<dbReference type="InterPro" id="IPR039948">
    <property type="entry name" value="ELC1"/>
</dbReference>
<dbReference type="InterPro" id="IPR001232">
    <property type="entry name" value="SKP1-like"/>
</dbReference>
<dbReference type="Proteomes" id="UP001140094">
    <property type="component" value="Unassembled WGS sequence"/>
</dbReference>
<dbReference type="CDD" id="cd18321">
    <property type="entry name" value="BTB_POZ_EloC"/>
    <property type="match status" value="1"/>
</dbReference>
<evidence type="ECO:0000256" key="4">
    <source>
        <dbReference type="ARBA" id="ARBA00023242"/>
    </source>
</evidence>
<proteinExistence type="inferred from homology"/>
<reference evidence="6" key="1">
    <citation type="submission" date="2022-07" db="EMBL/GenBank/DDBJ databases">
        <title>Phylogenomic reconstructions and comparative analyses of Kickxellomycotina fungi.</title>
        <authorList>
            <person name="Reynolds N.K."/>
            <person name="Stajich J.E."/>
            <person name="Barry K."/>
            <person name="Grigoriev I.V."/>
            <person name="Crous P."/>
            <person name="Smith M.E."/>
        </authorList>
    </citation>
    <scope>NUCLEOTIDE SEQUENCE</scope>
    <source>
        <strain evidence="6">NRRL 1565</strain>
    </source>
</reference>
<accession>A0A9W8HZP1</accession>
<sequence length="110" mass="12349">MNDGDIPVKLISGDGFGFIISKQVAEQSPTLRNMLEISRGGVSNDVAFTEALTNQIRLPEIRGKTLEKVCQYLFYKYRFADEGASDRVPDFAFEIEMSLELLMAADYLDC</sequence>
<comment type="caution">
    <text evidence="6">The sequence shown here is derived from an EMBL/GenBank/DDBJ whole genome shotgun (WGS) entry which is preliminary data.</text>
</comment>
<dbReference type="OrthoDB" id="249087at2759"/>
<protein>
    <recommendedName>
        <fullName evidence="3">Elongin-C</fullName>
    </recommendedName>
</protein>
<dbReference type="GO" id="GO:0005634">
    <property type="term" value="C:nucleus"/>
    <property type="evidence" value="ECO:0007669"/>
    <property type="project" value="UniProtKB-SubCell"/>
</dbReference>
<comment type="subcellular location">
    <subcellularLocation>
        <location evidence="1">Nucleus</location>
    </subcellularLocation>
</comment>
<organism evidence="6 7">
    <name type="scientific">Coemansia guatemalensis</name>
    <dbReference type="NCBI Taxonomy" id="2761395"/>
    <lineage>
        <taxon>Eukaryota</taxon>
        <taxon>Fungi</taxon>
        <taxon>Fungi incertae sedis</taxon>
        <taxon>Zoopagomycota</taxon>
        <taxon>Kickxellomycotina</taxon>
        <taxon>Kickxellomycetes</taxon>
        <taxon>Kickxellales</taxon>
        <taxon>Kickxellaceae</taxon>
        <taxon>Coemansia</taxon>
    </lineage>
</organism>
<keyword evidence="7" id="KW-1185">Reference proteome</keyword>
<comment type="similarity">
    <text evidence="2">Belongs to the SKP1 family.</text>
</comment>
<evidence type="ECO:0000256" key="1">
    <source>
        <dbReference type="ARBA" id="ARBA00004123"/>
    </source>
</evidence>